<protein>
    <submittedName>
        <fullName evidence="10">Glycosyl transferase family 2</fullName>
    </submittedName>
</protein>
<dbReference type="InterPro" id="IPR029044">
    <property type="entry name" value="Nucleotide-diphossugar_trans"/>
</dbReference>
<dbReference type="Pfam" id="PF00535">
    <property type="entry name" value="Glycos_transf_2"/>
    <property type="match status" value="1"/>
</dbReference>
<dbReference type="SUPFAM" id="SSF53448">
    <property type="entry name" value="Nucleotide-diphospho-sugar transferases"/>
    <property type="match status" value="1"/>
</dbReference>
<evidence type="ECO:0000256" key="2">
    <source>
        <dbReference type="ARBA" id="ARBA00022676"/>
    </source>
</evidence>
<dbReference type="GO" id="GO:0005886">
    <property type="term" value="C:plasma membrane"/>
    <property type="evidence" value="ECO:0007669"/>
    <property type="project" value="TreeGrafter"/>
</dbReference>
<dbReference type="PANTHER" id="PTHR48090">
    <property type="entry name" value="UNDECAPRENYL-PHOSPHATE 4-DEOXY-4-FORMAMIDO-L-ARABINOSE TRANSFERASE-RELATED"/>
    <property type="match status" value="1"/>
</dbReference>
<feature type="transmembrane region" description="Helical" evidence="8">
    <location>
        <begin position="275"/>
        <end position="300"/>
    </location>
</feature>
<dbReference type="EMBL" id="CP012670">
    <property type="protein sequence ID" value="AUX26046.1"/>
    <property type="molecule type" value="Genomic_DNA"/>
</dbReference>
<evidence type="ECO:0000256" key="3">
    <source>
        <dbReference type="ARBA" id="ARBA00022679"/>
    </source>
</evidence>
<dbReference type="InterPro" id="IPR001173">
    <property type="entry name" value="Glyco_trans_2-like"/>
</dbReference>
<dbReference type="CDD" id="cd04187">
    <property type="entry name" value="DPM1_like_bac"/>
    <property type="match status" value="1"/>
</dbReference>
<gene>
    <name evidence="10" type="primary">nfrB</name>
    <name evidence="10" type="ORF">SOCEGT47_065990</name>
</gene>
<evidence type="ECO:0000256" key="7">
    <source>
        <dbReference type="ARBA" id="ARBA00023136"/>
    </source>
</evidence>
<dbReference type="AlphaFoldDB" id="A0A4P2Q9W5"/>
<proteinExistence type="predicted"/>
<keyword evidence="2" id="KW-0328">Glycosyltransferase</keyword>
<dbReference type="PANTHER" id="PTHR48090:SF3">
    <property type="entry name" value="UNDECAPRENYL-PHOSPHATE 4-DEOXY-4-FORMAMIDO-L-ARABINOSE TRANSFERASE"/>
    <property type="match status" value="1"/>
</dbReference>
<keyword evidence="1" id="KW-1003">Cell membrane</keyword>
<accession>A0A4P2Q9W5</accession>
<sequence length="353" mass="39154">MIVDHPPTPAPQGAPEDRVTFGLSAVEPLPGLGAPPIAPAPAAEPYVSVVVPGLNEAESLAELAQRVDQALRGRFNYELIFVDDGSTDDTWAVISRIRAENPLVKGIRLRKNFGKATALTAGFRKAKGDVVVTMDADLQDDPADLPSFIAKVAEGLDVVVGWKVNRLDPKNRLVLSRIFNGTVRAVTGVKLHDMNCGFKAYRREVLRTIPIYGDLFRFIPALAAWQGFRVAEIPVRHHARKYGSSRYGLERILRGFFDLLSVMFLTRYSKKPMHLFGLIGLVFAAVGVTINAYLTFLWLLGHKIGDRPLLLLGVLMILLGIQFFSMGFIGEFLTFQMQQRHHADDPPVREEIE</sequence>
<dbReference type="Gene3D" id="3.90.550.10">
    <property type="entry name" value="Spore Coat Polysaccharide Biosynthesis Protein SpsA, Chain A"/>
    <property type="match status" value="1"/>
</dbReference>
<dbReference type="GO" id="GO:0009103">
    <property type="term" value="P:lipopolysaccharide biosynthetic process"/>
    <property type="evidence" value="ECO:0007669"/>
    <property type="project" value="UniProtKB-KW"/>
</dbReference>
<feature type="domain" description="Glycosyltransferase 2-like" evidence="9">
    <location>
        <begin position="48"/>
        <end position="208"/>
    </location>
</feature>
<keyword evidence="3 10" id="KW-0808">Transferase</keyword>
<dbReference type="RefSeq" id="WP_242515448.1">
    <property type="nucleotide sequence ID" value="NZ_CP012670.1"/>
</dbReference>
<feature type="transmembrane region" description="Helical" evidence="8">
    <location>
        <begin position="309"/>
        <end position="329"/>
    </location>
</feature>
<dbReference type="GO" id="GO:0099621">
    <property type="term" value="F:undecaprenyl-phosphate 4-deoxy-4-formamido-L-arabinose transferase activity"/>
    <property type="evidence" value="ECO:0007669"/>
    <property type="project" value="TreeGrafter"/>
</dbReference>
<dbReference type="InterPro" id="IPR050256">
    <property type="entry name" value="Glycosyltransferase_2"/>
</dbReference>
<evidence type="ECO:0000256" key="5">
    <source>
        <dbReference type="ARBA" id="ARBA00022985"/>
    </source>
</evidence>
<keyword evidence="7 8" id="KW-0472">Membrane</keyword>
<reference evidence="10 11" key="1">
    <citation type="submission" date="2015-09" db="EMBL/GenBank/DDBJ databases">
        <title>Sorangium comparison.</title>
        <authorList>
            <person name="Zaburannyi N."/>
            <person name="Bunk B."/>
            <person name="Overmann J."/>
            <person name="Mueller R."/>
        </authorList>
    </citation>
    <scope>NUCLEOTIDE SEQUENCE [LARGE SCALE GENOMIC DNA]</scope>
    <source>
        <strain evidence="10 11">So ceGT47</strain>
    </source>
</reference>
<dbReference type="Proteomes" id="UP000295781">
    <property type="component" value="Chromosome"/>
</dbReference>
<keyword evidence="5" id="KW-0448">Lipopolysaccharide biosynthesis</keyword>
<evidence type="ECO:0000256" key="1">
    <source>
        <dbReference type="ARBA" id="ARBA00022475"/>
    </source>
</evidence>
<evidence type="ECO:0000259" key="9">
    <source>
        <dbReference type="Pfam" id="PF00535"/>
    </source>
</evidence>
<keyword evidence="4 8" id="KW-0812">Transmembrane</keyword>
<evidence type="ECO:0000256" key="6">
    <source>
        <dbReference type="ARBA" id="ARBA00022989"/>
    </source>
</evidence>
<evidence type="ECO:0000256" key="4">
    <source>
        <dbReference type="ARBA" id="ARBA00022692"/>
    </source>
</evidence>
<name>A0A4P2Q9W5_SORCE</name>
<evidence type="ECO:0000313" key="10">
    <source>
        <dbReference type="EMBL" id="AUX26046.1"/>
    </source>
</evidence>
<organism evidence="10 11">
    <name type="scientific">Sorangium cellulosum</name>
    <name type="common">Polyangium cellulosum</name>
    <dbReference type="NCBI Taxonomy" id="56"/>
    <lineage>
        <taxon>Bacteria</taxon>
        <taxon>Pseudomonadati</taxon>
        <taxon>Myxococcota</taxon>
        <taxon>Polyangia</taxon>
        <taxon>Polyangiales</taxon>
        <taxon>Polyangiaceae</taxon>
        <taxon>Sorangium</taxon>
    </lineage>
</organism>
<evidence type="ECO:0000313" key="11">
    <source>
        <dbReference type="Proteomes" id="UP000295781"/>
    </source>
</evidence>
<evidence type="ECO:0000256" key="8">
    <source>
        <dbReference type="SAM" id="Phobius"/>
    </source>
</evidence>
<keyword evidence="6 8" id="KW-1133">Transmembrane helix</keyword>